<evidence type="ECO:0000313" key="2">
    <source>
        <dbReference type="Proteomes" id="UP001195769"/>
    </source>
</evidence>
<dbReference type="GeneID" id="64667638"/>
<protein>
    <submittedName>
        <fullName evidence="1">Uncharacterized protein</fullName>
    </submittedName>
</protein>
<dbReference type="EMBL" id="JABBWK010000006">
    <property type="protein sequence ID" value="KAG1905759.1"/>
    <property type="molecule type" value="Genomic_DNA"/>
</dbReference>
<name>A0AAD4HSB2_9AGAM</name>
<sequence length="59" mass="6493">LTLETIFTFALLATSLKNDIILTQPTTHDVHEPPMFLPPSIVTFLSSACVLSSESLRMC</sequence>
<comment type="caution">
    <text evidence="1">The sequence shown here is derived from an EMBL/GenBank/DDBJ whole genome shotgun (WGS) entry which is preliminary data.</text>
</comment>
<dbReference type="RefSeq" id="XP_041231334.1">
    <property type="nucleotide sequence ID" value="XM_041373340.1"/>
</dbReference>
<organism evidence="1 2">
    <name type="scientific">Suillus fuscotomentosus</name>
    <dbReference type="NCBI Taxonomy" id="1912939"/>
    <lineage>
        <taxon>Eukaryota</taxon>
        <taxon>Fungi</taxon>
        <taxon>Dikarya</taxon>
        <taxon>Basidiomycota</taxon>
        <taxon>Agaricomycotina</taxon>
        <taxon>Agaricomycetes</taxon>
        <taxon>Agaricomycetidae</taxon>
        <taxon>Boletales</taxon>
        <taxon>Suillineae</taxon>
        <taxon>Suillaceae</taxon>
        <taxon>Suillus</taxon>
    </lineage>
</organism>
<dbReference type="Proteomes" id="UP001195769">
    <property type="component" value="Unassembled WGS sequence"/>
</dbReference>
<keyword evidence="2" id="KW-1185">Reference proteome</keyword>
<proteinExistence type="predicted"/>
<dbReference type="AlphaFoldDB" id="A0AAD4HSB2"/>
<evidence type="ECO:0000313" key="1">
    <source>
        <dbReference type="EMBL" id="KAG1905759.1"/>
    </source>
</evidence>
<accession>A0AAD4HSB2</accession>
<feature type="non-terminal residue" evidence="1">
    <location>
        <position position="59"/>
    </location>
</feature>
<gene>
    <name evidence="1" type="ORF">F5891DRAFT_894057</name>
</gene>
<feature type="non-terminal residue" evidence="1">
    <location>
        <position position="1"/>
    </location>
</feature>
<reference evidence="1" key="1">
    <citation type="journal article" date="2020" name="New Phytol.">
        <title>Comparative genomics reveals dynamic genome evolution in host specialist ectomycorrhizal fungi.</title>
        <authorList>
            <person name="Lofgren L.A."/>
            <person name="Nguyen N.H."/>
            <person name="Vilgalys R."/>
            <person name="Ruytinx J."/>
            <person name="Liao H.L."/>
            <person name="Branco S."/>
            <person name="Kuo A."/>
            <person name="LaButti K."/>
            <person name="Lipzen A."/>
            <person name="Andreopoulos W."/>
            <person name="Pangilinan J."/>
            <person name="Riley R."/>
            <person name="Hundley H."/>
            <person name="Na H."/>
            <person name="Barry K."/>
            <person name="Grigoriev I.V."/>
            <person name="Stajich J.E."/>
            <person name="Kennedy P.G."/>
        </authorList>
    </citation>
    <scope>NUCLEOTIDE SEQUENCE</scope>
    <source>
        <strain evidence="1">FC203</strain>
    </source>
</reference>